<gene>
    <name evidence="2" type="ORF">TCAL_13720</name>
</gene>
<feature type="signal peptide" evidence="1">
    <location>
        <begin position="1"/>
        <end position="21"/>
    </location>
</feature>
<evidence type="ECO:0008006" key="4">
    <source>
        <dbReference type="Google" id="ProtNLM"/>
    </source>
</evidence>
<dbReference type="EMBL" id="VCGU01000001">
    <property type="protein sequence ID" value="TRY80285.1"/>
    <property type="molecule type" value="Genomic_DNA"/>
</dbReference>
<keyword evidence="1" id="KW-0732">Signal</keyword>
<evidence type="ECO:0000256" key="1">
    <source>
        <dbReference type="SAM" id="SignalP"/>
    </source>
</evidence>
<dbReference type="Proteomes" id="UP000318571">
    <property type="component" value="Chromosome 12"/>
</dbReference>
<feature type="chain" id="PRO_5022230207" description="Invertebrate defensins family profile domain-containing protein" evidence="1">
    <location>
        <begin position="22"/>
        <end position="113"/>
    </location>
</feature>
<protein>
    <recommendedName>
        <fullName evidence="4">Invertebrate defensins family profile domain-containing protein</fullName>
    </recommendedName>
</protein>
<comment type="caution">
    <text evidence="2">The sequence shown here is derived from an EMBL/GenBank/DDBJ whole genome shotgun (WGS) entry which is preliminary data.</text>
</comment>
<dbReference type="AlphaFoldDB" id="A0A553PRI5"/>
<accession>A0A553PRI5</accession>
<reference evidence="2 3" key="1">
    <citation type="journal article" date="2018" name="Nat. Ecol. Evol.">
        <title>Genomic signatures of mitonuclear coevolution across populations of Tigriopus californicus.</title>
        <authorList>
            <person name="Barreto F.S."/>
            <person name="Watson E.T."/>
            <person name="Lima T.G."/>
            <person name="Willett C.S."/>
            <person name="Edmands S."/>
            <person name="Li W."/>
            <person name="Burton R.S."/>
        </authorList>
    </citation>
    <scope>NUCLEOTIDE SEQUENCE [LARGE SCALE GENOMIC DNA]</scope>
    <source>
        <strain evidence="2 3">San Diego</strain>
    </source>
</reference>
<sequence>MKSFMVPVIMALLGFALVTLADFGKMKAEEAQIIDNFESGMFDEFISIETEVNDSDVDDKDLEDMDGDEDRLLQCAWCRLRCMAQCAVAPNGTCTCTKMFLGLEFCYEKRGRS</sequence>
<evidence type="ECO:0000313" key="2">
    <source>
        <dbReference type="EMBL" id="TRY80285.1"/>
    </source>
</evidence>
<proteinExistence type="predicted"/>
<evidence type="ECO:0000313" key="3">
    <source>
        <dbReference type="Proteomes" id="UP000318571"/>
    </source>
</evidence>
<organism evidence="2 3">
    <name type="scientific">Tigriopus californicus</name>
    <name type="common">Marine copepod</name>
    <dbReference type="NCBI Taxonomy" id="6832"/>
    <lineage>
        <taxon>Eukaryota</taxon>
        <taxon>Metazoa</taxon>
        <taxon>Ecdysozoa</taxon>
        <taxon>Arthropoda</taxon>
        <taxon>Crustacea</taxon>
        <taxon>Multicrustacea</taxon>
        <taxon>Hexanauplia</taxon>
        <taxon>Copepoda</taxon>
        <taxon>Harpacticoida</taxon>
        <taxon>Harpacticidae</taxon>
        <taxon>Tigriopus</taxon>
    </lineage>
</organism>
<keyword evidence="3" id="KW-1185">Reference proteome</keyword>
<name>A0A553PRI5_TIGCA</name>